<evidence type="ECO:0000256" key="5">
    <source>
        <dbReference type="SAM" id="Phobius"/>
    </source>
</evidence>
<evidence type="ECO:0000256" key="4">
    <source>
        <dbReference type="ARBA" id="ARBA00023136"/>
    </source>
</evidence>
<dbReference type="PANTHER" id="PTHR12714:SF11">
    <property type="entry name" value="PROTEIN C-TERMINAL S-ISOPRENYLCYSTEINE CARBOXYL O-METHYLTRANSFERASE"/>
    <property type="match status" value="1"/>
</dbReference>
<evidence type="ECO:0000256" key="1">
    <source>
        <dbReference type="ARBA" id="ARBA00004127"/>
    </source>
</evidence>
<keyword evidence="7" id="KW-1185">Reference proteome</keyword>
<dbReference type="Gene3D" id="1.20.120.1630">
    <property type="match status" value="1"/>
</dbReference>
<evidence type="ECO:0000313" key="7">
    <source>
        <dbReference type="Proteomes" id="UP000593892"/>
    </source>
</evidence>
<dbReference type="PANTHER" id="PTHR12714">
    <property type="entry name" value="PROTEIN-S ISOPRENYLCYSTEINE O-METHYLTRANSFERASE"/>
    <property type="match status" value="1"/>
</dbReference>
<dbReference type="GO" id="GO:0012505">
    <property type="term" value="C:endomembrane system"/>
    <property type="evidence" value="ECO:0007669"/>
    <property type="project" value="UniProtKB-SubCell"/>
</dbReference>
<evidence type="ECO:0000256" key="3">
    <source>
        <dbReference type="ARBA" id="ARBA00022989"/>
    </source>
</evidence>
<dbReference type="AlphaFoldDB" id="A0A7S7SLP4"/>
<keyword evidence="6" id="KW-0808">Transferase</keyword>
<feature type="transmembrane region" description="Helical" evidence="5">
    <location>
        <begin position="78"/>
        <end position="111"/>
    </location>
</feature>
<reference evidence="6 7" key="1">
    <citation type="submission" date="2020-10" db="EMBL/GenBank/DDBJ databases">
        <title>Complete genome sequence of Paludibaculum fermentans P105T, a facultatively anaerobic acidobacterium capable of dissimilatory Fe(III) reduction.</title>
        <authorList>
            <person name="Dedysh S.N."/>
            <person name="Beletsky A.V."/>
            <person name="Kulichevskaya I.S."/>
            <person name="Mardanov A.V."/>
            <person name="Ravin N.V."/>
        </authorList>
    </citation>
    <scope>NUCLEOTIDE SEQUENCE [LARGE SCALE GENOMIC DNA]</scope>
    <source>
        <strain evidence="6 7">P105</strain>
    </source>
</reference>
<dbReference type="EMBL" id="CP063849">
    <property type="protein sequence ID" value="QOY90472.1"/>
    <property type="molecule type" value="Genomic_DNA"/>
</dbReference>
<accession>A0A7S7SLP4</accession>
<keyword evidence="6" id="KW-0489">Methyltransferase</keyword>
<dbReference type="RefSeq" id="WP_194452135.1">
    <property type="nucleotide sequence ID" value="NZ_CP063849.1"/>
</dbReference>
<evidence type="ECO:0000256" key="2">
    <source>
        <dbReference type="ARBA" id="ARBA00022692"/>
    </source>
</evidence>
<gene>
    <name evidence="6" type="ORF">IRI77_11115</name>
</gene>
<keyword evidence="4 5" id="KW-0472">Membrane</keyword>
<evidence type="ECO:0000313" key="6">
    <source>
        <dbReference type="EMBL" id="QOY90472.1"/>
    </source>
</evidence>
<dbReference type="Proteomes" id="UP000593892">
    <property type="component" value="Chromosome"/>
</dbReference>
<keyword evidence="3 5" id="KW-1133">Transmembrane helix</keyword>
<dbReference type="GO" id="GO:0008168">
    <property type="term" value="F:methyltransferase activity"/>
    <property type="evidence" value="ECO:0007669"/>
    <property type="project" value="UniProtKB-KW"/>
</dbReference>
<protein>
    <submittedName>
        <fullName evidence="6">Isoprenylcysteine carboxylmethyltransferase family protein</fullName>
    </submittedName>
</protein>
<feature type="transmembrane region" description="Helical" evidence="5">
    <location>
        <begin position="38"/>
        <end position="57"/>
    </location>
</feature>
<dbReference type="KEGG" id="pfer:IRI77_11115"/>
<dbReference type="Pfam" id="PF04191">
    <property type="entry name" value="PEMT"/>
    <property type="match status" value="1"/>
</dbReference>
<name>A0A7S7SLP4_PALFE</name>
<comment type="subcellular location">
    <subcellularLocation>
        <location evidence="1">Endomembrane system</location>
        <topology evidence="1">Multi-pass membrane protein</topology>
    </subcellularLocation>
</comment>
<proteinExistence type="predicted"/>
<keyword evidence="2 5" id="KW-0812">Transmembrane</keyword>
<sequence length="180" mass="20444">MSIFPKPYADLVQRLRVPTGLLLAAAFVWLSQPVLPTLLLGCPIALLGLALRAWAAGHLRKNQQLTDSGPYAWVRNPLYIGTLFTALGCTVAAARPGLATIVGVVFIFVYLPVMEQEEQHLAKIFPEFEEYARRVPQLFPRLPKIYPPQRFSFEVYLRNREYKALYGFLLVYAFLIFKSL</sequence>
<dbReference type="InterPro" id="IPR007318">
    <property type="entry name" value="Phopholipid_MeTrfase"/>
</dbReference>
<dbReference type="GO" id="GO:0032259">
    <property type="term" value="P:methylation"/>
    <property type="evidence" value="ECO:0007669"/>
    <property type="project" value="UniProtKB-KW"/>
</dbReference>
<organism evidence="6 7">
    <name type="scientific">Paludibaculum fermentans</name>
    <dbReference type="NCBI Taxonomy" id="1473598"/>
    <lineage>
        <taxon>Bacteria</taxon>
        <taxon>Pseudomonadati</taxon>
        <taxon>Acidobacteriota</taxon>
        <taxon>Terriglobia</taxon>
        <taxon>Bryobacterales</taxon>
        <taxon>Bryobacteraceae</taxon>
        <taxon>Paludibaculum</taxon>
    </lineage>
</organism>